<organism evidence="2 3">
    <name type="scientific">Lentzea waywayandensis</name>
    <dbReference type="NCBI Taxonomy" id="84724"/>
    <lineage>
        <taxon>Bacteria</taxon>
        <taxon>Bacillati</taxon>
        <taxon>Actinomycetota</taxon>
        <taxon>Actinomycetes</taxon>
        <taxon>Pseudonocardiales</taxon>
        <taxon>Pseudonocardiaceae</taxon>
        <taxon>Lentzea</taxon>
    </lineage>
</organism>
<sequence>MRDPVGGCSAFTTHHRGPVTVSRREHAHCGMRTSAVPTRRTHCGSGTSIEPATTPTSSQQFGQRMVRAQRAQYVARSLPAGYRQPGQQPRPRSTPASMQPGRAASEDLLMPQHMHGPDRSAWGLIRDNCVPSCQALSAGVGRRQLIVHRRLTIGAVLHGPPGGSASAVRRRCLRKVILWPAPSSPHPSGLTEALTRQAAALTMSPHRNIHRQVRMTRNRNPSRSRTVHRRTALVSITLRKDAPLATQSSTPA</sequence>
<dbReference type="AlphaFoldDB" id="A0A1I6D3W3"/>
<feature type="region of interest" description="Disordered" evidence="1">
    <location>
        <begin position="77"/>
        <end position="100"/>
    </location>
</feature>
<keyword evidence="3" id="KW-1185">Reference proteome</keyword>
<reference evidence="3" key="1">
    <citation type="submission" date="2016-10" db="EMBL/GenBank/DDBJ databases">
        <authorList>
            <person name="Varghese N."/>
            <person name="Submissions S."/>
        </authorList>
    </citation>
    <scope>NUCLEOTIDE SEQUENCE [LARGE SCALE GENOMIC DNA]</scope>
    <source>
        <strain evidence="3">DSM 44232</strain>
    </source>
</reference>
<evidence type="ECO:0000256" key="1">
    <source>
        <dbReference type="SAM" id="MobiDB-lite"/>
    </source>
</evidence>
<feature type="region of interest" description="Disordered" evidence="1">
    <location>
        <begin position="1"/>
        <end position="62"/>
    </location>
</feature>
<proteinExistence type="predicted"/>
<feature type="compositionally biased region" description="Polar residues" evidence="1">
    <location>
        <begin position="44"/>
        <end position="62"/>
    </location>
</feature>
<name>A0A1I6D3W3_9PSEU</name>
<gene>
    <name evidence="2" type="ORF">SAMN04488564_1011029</name>
</gene>
<feature type="compositionally biased region" description="Polar residues" evidence="1">
    <location>
        <begin position="85"/>
        <end position="97"/>
    </location>
</feature>
<evidence type="ECO:0000313" key="3">
    <source>
        <dbReference type="Proteomes" id="UP000198583"/>
    </source>
</evidence>
<evidence type="ECO:0000313" key="2">
    <source>
        <dbReference type="EMBL" id="SFR00159.1"/>
    </source>
</evidence>
<protein>
    <submittedName>
        <fullName evidence="2">Uncharacterized protein</fullName>
    </submittedName>
</protein>
<dbReference type="EMBL" id="FOYL01000001">
    <property type="protein sequence ID" value="SFR00159.1"/>
    <property type="molecule type" value="Genomic_DNA"/>
</dbReference>
<dbReference type="Proteomes" id="UP000198583">
    <property type="component" value="Unassembled WGS sequence"/>
</dbReference>
<accession>A0A1I6D3W3</accession>